<accession>A0ABW4YDW2</accession>
<keyword evidence="7" id="KW-0732">Signal</keyword>
<evidence type="ECO:0000256" key="3">
    <source>
        <dbReference type="ARBA" id="ARBA00022723"/>
    </source>
</evidence>
<evidence type="ECO:0000313" key="9">
    <source>
        <dbReference type="EMBL" id="MFD2113816.1"/>
    </source>
</evidence>
<name>A0ABW4YDW2_9GAMM</name>
<gene>
    <name evidence="9" type="ORF">ACFSJC_18365</name>
</gene>
<evidence type="ECO:0000256" key="1">
    <source>
        <dbReference type="ARBA" id="ARBA00022448"/>
    </source>
</evidence>
<dbReference type="PANTHER" id="PTHR33751:SF9">
    <property type="entry name" value="CYTOCHROME C4"/>
    <property type="match status" value="1"/>
</dbReference>
<organism evidence="9 10">
    <name type="scientific">Thiorhodococcus fuscus</name>
    <dbReference type="NCBI Taxonomy" id="527200"/>
    <lineage>
        <taxon>Bacteria</taxon>
        <taxon>Pseudomonadati</taxon>
        <taxon>Pseudomonadota</taxon>
        <taxon>Gammaproteobacteria</taxon>
        <taxon>Chromatiales</taxon>
        <taxon>Chromatiaceae</taxon>
        <taxon>Thiorhodococcus</taxon>
    </lineage>
</organism>
<dbReference type="Gene3D" id="1.10.760.10">
    <property type="entry name" value="Cytochrome c-like domain"/>
    <property type="match status" value="2"/>
</dbReference>
<feature type="domain" description="Cytochrome c" evidence="8">
    <location>
        <begin position="60"/>
        <end position="141"/>
    </location>
</feature>
<keyword evidence="5 6" id="KW-0408">Iron</keyword>
<evidence type="ECO:0000256" key="6">
    <source>
        <dbReference type="PROSITE-ProRule" id="PRU00433"/>
    </source>
</evidence>
<dbReference type="EMBL" id="JBHUHX010000059">
    <property type="protein sequence ID" value="MFD2113816.1"/>
    <property type="molecule type" value="Genomic_DNA"/>
</dbReference>
<feature type="signal peptide" evidence="7">
    <location>
        <begin position="1"/>
        <end position="18"/>
    </location>
</feature>
<comment type="caution">
    <text evidence="9">The sequence shown here is derived from an EMBL/GenBank/DDBJ whole genome shotgun (WGS) entry which is preliminary data.</text>
</comment>
<dbReference type="InterPro" id="IPR036909">
    <property type="entry name" value="Cyt_c-like_dom_sf"/>
</dbReference>
<dbReference type="Proteomes" id="UP001597337">
    <property type="component" value="Unassembled WGS sequence"/>
</dbReference>
<dbReference type="PANTHER" id="PTHR33751">
    <property type="entry name" value="CBB3-TYPE CYTOCHROME C OXIDASE SUBUNIT FIXP"/>
    <property type="match status" value="1"/>
</dbReference>
<keyword evidence="2 6" id="KW-0349">Heme</keyword>
<dbReference type="PROSITE" id="PS51007">
    <property type="entry name" value="CYTC"/>
    <property type="match status" value="2"/>
</dbReference>
<keyword evidence="4" id="KW-0249">Electron transport</keyword>
<evidence type="ECO:0000256" key="4">
    <source>
        <dbReference type="ARBA" id="ARBA00022982"/>
    </source>
</evidence>
<dbReference type="InterPro" id="IPR050597">
    <property type="entry name" value="Cytochrome_c_Oxidase_Subunit"/>
</dbReference>
<protein>
    <submittedName>
        <fullName evidence="9">C-type cytochrome</fullName>
    </submittedName>
</protein>
<proteinExistence type="predicted"/>
<keyword evidence="3 6" id="KW-0479">Metal-binding</keyword>
<keyword evidence="1" id="KW-0813">Transport</keyword>
<feature type="chain" id="PRO_5046126276" evidence="7">
    <location>
        <begin position="19"/>
        <end position="241"/>
    </location>
</feature>
<evidence type="ECO:0000313" key="10">
    <source>
        <dbReference type="Proteomes" id="UP001597337"/>
    </source>
</evidence>
<keyword evidence="10" id="KW-1185">Reference proteome</keyword>
<evidence type="ECO:0000256" key="2">
    <source>
        <dbReference type="ARBA" id="ARBA00022617"/>
    </source>
</evidence>
<evidence type="ECO:0000256" key="5">
    <source>
        <dbReference type="ARBA" id="ARBA00023004"/>
    </source>
</evidence>
<evidence type="ECO:0000256" key="7">
    <source>
        <dbReference type="SAM" id="SignalP"/>
    </source>
</evidence>
<dbReference type="InterPro" id="IPR009056">
    <property type="entry name" value="Cyt_c-like_dom"/>
</dbReference>
<evidence type="ECO:0000259" key="8">
    <source>
        <dbReference type="PROSITE" id="PS51007"/>
    </source>
</evidence>
<feature type="domain" description="Cytochrome c" evidence="8">
    <location>
        <begin position="152"/>
        <end position="234"/>
    </location>
</feature>
<reference evidence="10" key="1">
    <citation type="journal article" date="2019" name="Int. J. Syst. Evol. Microbiol.">
        <title>The Global Catalogue of Microorganisms (GCM) 10K type strain sequencing project: providing services to taxonomists for standard genome sequencing and annotation.</title>
        <authorList>
            <consortium name="The Broad Institute Genomics Platform"/>
            <consortium name="The Broad Institute Genome Sequencing Center for Infectious Disease"/>
            <person name="Wu L."/>
            <person name="Ma J."/>
        </authorList>
    </citation>
    <scope>NUCLEOTIDE SEQUENCE [LARGE SCALE GENOMIC DNA]</scope>
    <source>
        <strain evidence="10">KACC 12597</strain>
    </source>
</reference>
<dbReference type="Pfam" id="PF00034">
    <property type="entry name" value="Cytochrom_C"/>
    <property type="match status" value="2"/>
</dbReference>
<sequence length="241" mass="26808">MNRYLILTLLLIASSIHADDETANHVTDVPEQPYAPGIESPGYIWNDLKGEELLALRAKGDAARGKAAFIVCEGCHGSQALGDEAGFYPRLAGQHASVLIKQLTDVREGRRDNPKMYPFASQHVITTQEVADIAAYLHSLPVPESHGQGPGVDLDRAASLYRKDCRVCHKTHGEGDAEQFYPRLNGQHYQYLLRQALDIRDGVRRNANPDMVEAIKPYSDDEIEQVIDYISRMPVEVGDKE</sequence>
<dbReference type="SUPFAM" id="SSF46626">
    <property type="entry name" value="Cytochrome c"/>
    <property type="match status" value="2"/>
</dbReference>
<dbReference type="RefSeq" id="WP_386028651.1">
    <property type="nucleotide sequence ID" value="NZ_JBHUHX010000059.1"/>
</dbReference>